<feature type="transmembrane region" description="Helical" evidence="7">
    <location>
        <begin position="531"/>
        <end position="552"/>
    </location>
</feature>
<name>A0A9E6Y2Q4_9ACTN</name>
<feature type="transmembrane region" description="Helical" evidence="7">
    <location>
        <begin position="617"/>
        <end position="636"/>
    </location>
</feature>
<accession>A0A9E6Y2Q4</accession>
<feature type="domain" description="SSD" evidence="9">
    <location>
        <begin position="189"/>
        <end position="314"/>
    </location>
</feature>
<feature type="transmembrane region" description="Helical" evidence="7">
    <location>
        <begin position="648"/>
        <end position="673"/>
    </location>
</feature>
<evidence type="ECO:0000256" key="5">
    <source>
        <dbReference type="ARBA" id="ARBA00022989"/>
    </source>
</evidence>
<evidence type="ECO:0000256" key="3">
    <source>
        <dbReference type="ARBA" id="ARBA00022475"/>
    </source>
</evidence>
<evidence type="ECO:0000259" key="9">
    <source>
        <dbReference type="PROSITE" id="PS50156"/>
    </source>
</evidence>
<feature type="signal peptide" evidence="8">
    <location>
        <begin position="1"/>
        <end position="21"/>
    </location>
</feature>
<dbReference type="InterPro" id="IPR000731">
    <property type="entry name" value="SSD"/>
</dbReference>
<reference evidence="10" key="1">
    <citation type="journal article" date="2022" name="Int. J. Syst. Evol. Microbiol.">
        <title>Pseudomonas aegrilactucae sp. nov. and Pseudomonas morbosilactucae sp. nov., pathogens causing bacterial rot of lettuce in Japan.</title>
        <authorList>
            <person name="Sawada H."/>
            <person name="Fujikawa T."/>
            <person name="Satou M."/>
        </authorList>
    </citation>
    <scope>NUCLEOTIDE SEQUENCE</scope>
    <source>
        <strain evidence="10">0166_1</strain>
    </source>
</reference>
<feature type="transmembrane region" description="Helical" evidence="7">
    <location>
        <begin position="190"/>
        <end position="210"/>
    </location>
</feature>
<dbReference type="SUPFAM" id="SSF82866">
    <property type="entry name" value="Multidrug efflux transporter AcrB transmembrane domain"/>
    <property type="match status" value="2"/>
</dbReference>
<feature type="domain" description="SSD" evidence="9">
    <location>
        <begin position="503"/>
        <end position="671"/>
    </location>
</feature>
<organism evidence="10 11">
    <name type="scientific">Capillimicrobium parvum</name>
    <dbReference type="NCBI Taxonomy" id="2884022"/>
    <lineage>
        <taxon>Bacteria</taxon>
        <taxon>Bacillati</taxon>
        <taxon>Actinomycetota</taxon>
        <taxon>Thermoleophilia</taxon>
        <taxon>Solirubrobacterales</taxon>
        <taxon>Capillimicrobiaceae</taxon>
        <taxon>Capillimicrobium</taxon>
    </lineage>
</organism>
<feature type="transmembrane region" description="Helical" evidence="7">
    <location>
        <begin position="355"/>
        <end position="377"/>
    </location>
</feature>
<keyword evidence="11" id="KW-1185">Reference proteome</keyword>
<feature type="transmembrane region" description="Helical" evidence="7">
    <location>
        <begin position="572"/>
        <end position="596"/>
    </location>
</feature>
<feature type="transmembrane region" description="Helical" evidence="7">
    <location>
        <begin position="216"/>
        <end position="236"/>
    </location>
</feature>
<evidence type="ECO:0000256" key="4">
    <source>
        <dbReference type="ARBA" id="ARBA00022692"/>
    </source>
</evidence>
<dbReference type="Pfam" id="PF03176">
    <property type="entry name" value="MMPL"/>
    <property type="match status" value="2"/>
</dbReference>
<dbReference type="EMBL" id="CP087164">
    <property type="protein sequence ID" value="UGS38899.1"/>
    <property type="molecule type" value="Genomic_DNA"/>
</dbReference>
<evidence type="ECO:0000256" key="1">
    <source>
        <dbReference type="ARBA" id="ARBA00004651"/>
    </source>
</evidence>
<feature type="transmembrane region" description="Helical" evidence="7">
    <location>
        <begin position="165"/>
        <end position="183"/>
    </location>
</feature>
<keyword evidence="4 7" id="KW-0812">Transmembrane</keyword>
<keyword evidence="8" id="KW-0732">Signal</keyword>
<dbReference type="Gene3D" id="1.20.1640.10">
    <property type="entry name" value="Multidrug efflux transporter AcrB transmembrane domain"/>
    <property type="match status" value="2"/>
</dbReference>
<evidence type="ECO:0000313" key="10">
    <source>
        <dbReference type="EMBL" id="UGS38899.1"/>
    </source>
</evidence>
<comment type="similarity">
    <text evidence="2">Belongs to the resistance-nodulation-cell division (RND) (TC 2.A.6) family. MmpL subfamily.</text>
</comment>
<dbReference type="InterPro" id="IPR050545">
    <property type="entry name" value="Mycobact_MmpL"/>
</dbReference>
<keyword evidence="6 7" id="KW-0472">Membrane</keyword>
<feature type="transmembrane region" description="Helical" evidence="7">
    <location>
        <begin position="257"/>
        <end position="283"/>
    </location>
</feature>
<dbReference type="PANTHER" id="PTHR33406:SF11">
    <property type="entry name" value="MEMBRANE PROTEIN SCO6666-RELATED"/>
    <property type="match status" value="1"/>
</dbReference>
<feature type="transmembrane region" description="Helical" evidence="7">
    <location>
        <begin position="289"/>
        <end position="315"/>
    </location>
</feature>
<dbReference type="KEGG" id="sbae:DSM104329_05330"/>
<evidence type="ECO:0000256" key="2">
    <source>
        <dbReference type="ARBA" id="ARBA00010157"/>
    </source>
</evidence>
<dbReference type="GO" id="GO:0005886">
    <property type="term" value="C:plasma membrane"/>
    <property type="evidence" value="ECO:0007669"/>
    <property type="project" value="UniProtKB-SubCell"/>
</dbReference>
<dbReference type="Proteomes" id="UP001162834">
    <property type="component" value="Chromosome"/>
</dbReference>
<proteinExistence type="inferred from homology"/>
<comment type="subcellular location">
    <subcellularLocation>
        <location evidence="1">Cell membrane</location>
        <topology evidence="1">Multi-pass membrane protein</topology>
    </subcellularLocation>
</comment>
<evidence type="ECO:0000256" key="8">
    <source>
        <dbReference type="SAM" id="SignalP"/>
    </source>
</evidence>
<keyword evidence="5 7" id="KW-1133">Transmembrane helix</keyword>
<evidence type="ECO:0000256" key="7">
    <source>
        <dbReference type="SAM" id="Phobius"/>
    </source>
</evidence>
<sequence>MRRRWIVLICCLMAVVGLGLAAGALGTRTSDNFALPGTGSQRAQDLLVDHFPAATKASSPVVFAAAEGRVDRGANRAAVDGALKDLRAADDVADVSDPFTPATVSRDGRIAYATVTLDGEPQDLTHAAADDIVAATDAARSQLTVAVGGIVGQQAEAQVEDPSEAIGLAIAVIVLLVTFGSVVSMGLPLLTGLIGLGAGLSLVTVLGHLITVPTIGPTLGTMIGLGVGIDYALFLITRHRQNLAAGMTVAESIPRTVATSGNAVVFAGGTVVVALCSLALTGIPIVSSLGYSAAIVVAIAVLAAIVLLPCLMALVGTKINALPIPGLHRRAQRAQQREGVHGWARWARAVADRPWPALIAGLAILVALMIPVFSLHLGQADNGTAAKGSEQRVAFDLLSEGFGPGSNGPLLVAVPGAPQEADLTRLAAALTGADGVASVSPPIPAQDGQAALLTVTPTTAPGDLATEALVRRLRNDVIAPTGIDAQVGGQTAAGVDLAAEISDRLPLVIAFVLALSFLLLLLAFRSIVLPIKAAVMNLLSIGAAYGVVTLVFQEGFGISLIGLSDPVPIVSFVPLMMFAILFGLSMDYEVFLLSACHERWIETHDPRTAVVDGIASTGRVITSAALIMVSVFAAFVGNADPTVKQFGLGMAVAVAVDATVVRCLLVPAVMILLGRSSWWLPAWLDRRLPHVSVEGAPAPALAVEAPEPVAAGGRD</sequence>
<feature type="transmembrane region" description="Helical" evidence="7">
    <location>
        <begin position="505"/>
        <end position="524"/>
    </location>
</feature>
<keyword evidence="3" id="KW-1003">Cell membrane</keyword>
<dbReference type="AlphaFoldDB" id="A0A9E6Y2Q4"/>
<gene>
    <name evidence="10" type="primary">ydfJ_6</name>
    <name evidence="10" type="ORF">DSM104329_05330</name>
</gene>
<dbReference type="PROSITE" id="PS50156">
    <property type="entry name" value="SSD"/>
    <property type="match status" value="2"/>
</dbReference>
<dbReference type="PANTHER" id="PTHR33406">
    <property type="entry name" value="MEMBRANE PROTEIN MJ1562-RELATED"/>
    <property type="match status" value="1"/>
</dbReference>
<evidence type="ECO:0000256" key="6">
    <source>
        <dbReference type="ARBA" id="ARBA00023136"/>
    </source>
</evidence>
<feature type="chain" id="PRO_5039704993" evidence="8">
    <location>
        <begin position="22"/>
        <end position="715"/>
    </location>
</feature>
<protein>
    <submittedName>
        <fullName evidence="10">Membrane protein YdfJ</fullName>
    </submittedName>
</protein>
<evidence type="ECO:0000313" key="11">
    <source>
        <dbReference type="Proteomes" id="UP001162834"/>
    </source>
</evidence>
<dbReference type="InterPro" id="IPR004869">
    <property type="entry name" value="MMPL_dom"/>
</dbReference>